<evidence type="ECO:0000256" key="3">
    <source>
        <dbReference type="ARBA" id="ARBA00023002"/>
    </source>
</evidence>
<dbReference type="Proteomes" id="UP000070544">
    <property type="component" value="Unassembled WGS sequence"/>
</dbReference>
<evidence type="ECO:0000256" key="1">
    <source>
        <dbReference type="ARBA" id="ARBA00006484"/>
    </source>
</evidence>
<dbReference type="AlphaFoldDB" id="A0A139ASW6"/>
<dbReference type="PRINTS" id="PR00081">
    <property type="entry name" value="GDHRDH"/>
</dbReference>
<sequence>MQQQQNGGKTDHYPGPGEFSKQTQLDKNPGPGIQREMEPKPISTDLPTRDGLQAYKAAKKLDGKVALITGGDSGIGRAVAVLFAKESCNLVAIAYLPEEDKDAQETKALVEREGCACLLVPTDLSKGEGECARVIRAVLDHPAAGGKINVLVSNAATQTMLDKIEDISEKQLERTFKTNVYPMFYFAKHAVPHMSAGDSILNTTSVTAYKGSPRLVDYSATKGAIVSFTRSLAKQLAPKGIRCNAVAPGPIWTPLQPVSRPPDGIEQWTGEGSSPPLGRLGQPAEVATSYVFLASADGSYFAGQVFHPNGGDVVNG</sequence>
<dbReference type="PRINTS" id="PR00080">
    <property type="entry name" value="SDRFAMILY"/>
</dbReference>
<dbReference type="EMBL" id="KQ965737">
    <property type="protein sequence ID" value="KXS19820.1"/>
    <property type="molecule type" value="Genomic_DNA"/>
</dbReference>
<comment type="similarity">
    <text evidence="1">Belongs to the short-chain dehydrogenases/reductases (SDR) family.</text>
</comment>
<dbReference type="InterPro" id="IPR020904">
    <property type="entry name" value="Sc_DH/Rdtase_CS"/>
</dbReference>
<dbReference type="OMA" id="AAYQMSQ"/>
<proteinExistence type="inferred from homology"/>
<evidence type="ECO:0000313" key="6">
    <source>
        <dbReference type="Proteomes" id="UP000070544"/>
    </source>
</evidence>
<dbReference type="PROSITE" id="PS00061">
    <property type="entry name" value="ADH_SHORT"/>
    <property type="match status" value="1"/>
</dbReference>
<accession>A0A139ASW6</accession>
<evidence type="ECO:0000256" key="4">
    <source>
        <dbReference type="SAM" id="MobiDB-lite"/>
    </source>
</evidence>
<keyword evidence="3" id="KW-0560">Oxidoreductase</keyword>
<dbReference type="PANTHER" id="PTHR48107:SF16">
    <property type="entry name" value="NADPH-DEPENDENT ALDEHYDE REDUCTASE 1, CHLOROPLASTIC"/>
    <property type="match status" value="1"/>
</dbReference>
<protein>
    <submittedName>
        <fullName evidence="5">NAD(P)-binding protein</fullName>
    </submittedName>
</protein>
<dbReference type="GO" id="GO:0016614">
    <property type="term" value="F:oxidoreductase activity, acting on CH-OH group of donors"/>
    <property type="evidence" value="ECO:0007669"/>
    <property type="project" value="UniProtKB-ARBA"/>
</dbReference>
<dbReference type="InterPro" id="IPR036291">
    <property type="entry name" value="NAD(P)-bd_dom_sf"/>
</dbReference>
<dbReference type="FunFam" id="3.40.50.720:FF:000084">
    <property type="entry name" value="Short-chain dehydrogenase reductase"/>
    <property type="match status" value="1"/>
</dbReference>
<evidence type="ECO:0000256" key="2">
    <source>
        <dbReference type="ARBA" id="ARBA00022857"/>
    </source>
</evidence>
<dbReference type="OrthoDB" id="1393670at2759"/>
<keyword evidence="2" id="KW-0521">NADP</keyword>
<organism evidence="5 6">
    <name type="scientific">Gonapodya prolifera (strain JEL478)</name>
    <name type="common">Monoblepharis prolifera</name>
    <dbReference type="NCBI Taxonomy" id="1344416"/>
    <lineage>
        <taxon>Eukaryota</taxon>
        <taxon>Fungi</taxon>
        <taxon>Fungi incertae sedis</taxon>
        <taxon>Chytridiomycota</taxon>
        <taxon>Chytridiomycota incertae sedis</taxon>
        <taxon>Monoblepharidomycetes</taxon>
        <taxon>Monoblepharidales</taxon>
        <taxon>Gonapodyaceae</taxon>
        <taxon>Gonapodya</taxon>
    </lineage>
</organism>
<dbReference type="Gene3D" id="3.40.50.720">
    <property type="entry name" value="NAD(P)-binding Rossmann-like Domain"/>
    <property type="match status" value="1"/>
</dbReference>
<keyword evidence="6" id="KW-1185">Reference proteome</keyword>
<dbReference type="STRING" id="1344416.A0A139ASW6"/>
<dbReference type="Pfam" id="PF13561">
    <property type="entry name" value="adh_short_C2"/>
    <property type="match status" value="1"/>
</dbReference>
<evidence type="ECO:0000313" key="5">
    <source>
        <dbReference type="EMBL" id="KXS19820.1"/>
    </source>
</evidence>
<dbReference type="SUPFAM" id="SSF51735">
    <property type="entry name" value="NAD(P)-binding Rossmann-fold domains"/>
    <property type="match status" value="1"/>
</dbReference>
<gene>
    <name evidence="5" type="ORF">M427DRAFT_152282</name>
</gene>
<reference evidence="5 6" key="1">
    <citation type="journal article" date="2015" name="Genome Biol. Evol.">
        <title>Phylogenomic analyses indicate that early fungi evolved digesting cell walls of algal ancestors of land plants.</title>
        <authorList>
            <person name="Chang Y."/>
            <person name="Wang S."/>
            <person name="Sekimoto S."/>
            <person name="Aerts A.L."/>
            <person name="Choi C."/>
            <person name="Clum A."/>
            <person name="LaButti K.M."/>
            <person name="Lindquist E.A."/>
            <person name="Yee Ngan C."/>
            <person name="Ohm R.A."/>
            <person name="Salamov A.A."/>
            <person name="Grigoriev I.V."/>
            <person name="Spatafora J.W."/>
            <person name="Berbee M.L."/>
        </authorList>
    </citation>
    <scope>NUCLEOTIDE SEQUENCE [LARGE SCALE GENOMIC DNA]</scope>
    <source>
        <strain evidence="5 6">JEL478</strain>
    </source>
</reference>
<dbReference type="InterPro" id="IPR002347">
    <property type="entry name" value="SDR_fam"/>
</dbReference>
<name>A0A139ASW6_GONPJ</name>
<dbReference type="PANTHER" id="PTHR48107">
    <property type="entry name" value="NADPH-DEPENDENT ALDEHYDE REDUCTASE-LIKE PROTEIN, CHLOROPLASTIC-RELATED"/>
    <property type="match status" value="1"/>
</dbReference>
<feature type="region of interest" description="Disordered" evidence="4">
    <location>
        <begin position="1"/>
        <end position="48"/>
    </location>
</feature>